<dbReference type="InterPro" id="IPR036864">
    <property type="entry name" value="Zn2-C6_fun-type_DNA-bd_sf"/>
</dbReference>
<proteinExistence type="predicted"/>
<evidence type="ECO:0000256" key="3">
    <source>
        <dbReference type="SAM" id="MobiDB-lite"/>
    </source>
</evidence>
<dbReference type="GO" id="GO:0003677">
    <property type="term" value="F:DNA binding"/>
    <property type="evidence" value="ECO:0007669"/>
    <property type="project" value="InterPro"/>
</dbReference>
<accession>A0A0E9NBC4</accession>
<dbReference type="EMBL" id="BACD03000005">
    <property type="protein sequence ID" value="GAO46705.1"/>
    <property type="molecule type" value="Genomic_DNA"/>
</dbReference>
<reference evidence="6 7" key="1">
    <citation type="journal article" date="2011" name="J. Gen. Appl. Microbiol.">
        <title>Draft genome sequencing of the enigmatic yeast Saitoella complicata.</title>
        <authorList>
            <person name="Nishida H."/>
            <person name="Hamamoto M."/>
            <person name="Sugiyama J."/>
        </authorList>
    </citation>
    <scope>NUCLEOTIDE SEQUENCE [LARGE SCALE GENOMIC DNA]</scope>
    <source>
        <strain evidence="6 7">NRRL Y-17804</strain>
    </source>
</reference>
<sequence>MADGVASTARPITRTTADGGRACDRCRRMRRRCQYEDVATSCVLCHFARVDCTKILDPPPRPGTKKRKATEGGARATSEMSVEPAAVRTLPGMQTGVAAPEHVDDSLGLIFNQFSELYGLSSDMEPILMRHRPYHPAHHEFRMETHAIRRVLARDNGVEYPLTFHMVSDTKAIGHDQDAYFSDAIEQCVQPHGPRLVDLFFRIAHPSYPVLDRERFLGEYNKSYKHVLPALLGAVYLLALNWFNYDRELWIRSKPDTAPLRKLVIEAVQNSYHRPKLSCVQAMLLFLQCKPEDPLNPDHTYARSCTSQLLVVGEALGLHLDAEGWSIPAWEKKLRKRLSWALFMQDKWTAAAHGRPSHIHYDDWAVRDITLDDLLENNAQAIATEEGSTNVWQGLTEYREMVKLSQITADILHGFYTVRSSVEQETVKLYLTALPVLGKLDGWYAELPDELRMEASGMRLLSPNGYLHLSYFGTRMTLLRRIIRSTALPPVCRDTRVLTESRDLARRTADAAIDFVVNLRADHLEAFWYFTTPFIFSLIGSFVTLLLVTARSESERAHWREKLNRYLWSLRLMGNASEPMRYAGNRLEGAILRGLEHALAVDVGPSRAPTRAASPEITFEDLGSDFGLEGFDFLQGMHIDWSLVMPEQPN</sequence>
<feature type="domain" description="Zn(2)-C6 fungal-type" evidence="5">
    <location>
        <begin position="22"/>
        <end position="52"/>
    </location>
</feature>
<dbReference type="GO" id="GO:0001080">
    <property type="term" value="P:nitrogen catabolite activation of transcription from RNA polymerase II promoter"/>
    <property type="evidence" value="ECO:0007669"/>
    <property type="project" value="TreeGrafter"/>
</dbReference>
<gene>
    <name evidence="6" type="ORF">G7K_0928-t1</name>
</gene>
<dbReference type="SUPFAM" id="SSF57701">
    <property type="entry name" value="Zn2/Cys6 DNA-binding domain"/>
    <property type="match status" value="1"/>
</dbReference>
<keyword evidence="4" id="KW-1133">Transmembrane helix</keyword>
<evidence type="ECO:0000256" key="4">
    <source>
        <dbReference type="SAM" id="Phobius"/>
    </source>
</evidence>
<dbReference type="InterPro" id="IPR050797">
    <property type="entry name" value="Carb_Metab_Trans_Reg"/>
</dbReference>
<keyword evidence="2" id="KW-0539">Nucleus</keyword>
<reference evidence="6 7" key="3">
    <citation type="journal article" date="2015" name="Genome Announc.">
        <title>Draft Genome Sequence of the Archiascomycetous Yeast Saitoella complicata.</title>
        <authorList>
            <person name="Yamauchi K."/>
            <person name="Kondo S."/>
            <person name="Hamamoto M."/>
            <person name="Takahashi Y."/>
            <person name="Ogura Y."/>
            <person name="Hayashi T."/>
            <person name="Nishida H."/>
        </authorList>
    </citation>
    <scope>NUCLEOTIDE SEQUENCE [LARGE SCALE GENOMIC DNA]</scope>
    <source>
        <strain evidence="6 7">NRRL Y-17804</strain>
    </source>
</reference>
<dbReference type="InterPro" id="IPR001138">
    <property type="entry name" value="Zn2Cys6_DnaBD"/>
</dbReference>
<dbReference type="GO" id="GO:0000981">
    <property type="term" value="F:DNA-binding transcription factor activity, RNA polymerase II-specific"/>
    <property type="evidence" value="ECO:0007669"/>
    <property type="project" value="InterPro"/>
</dbReference>
<keyword evidence="4" id="KW-0812">Transmembrane</keyword>
<dbReference type="PANTHER" id="PTHR31668">
    <property type="entry name" value="GLUCOSE TRANSPORT TRANSCRIPTION REGULATOR RGT1-RELATED-RELATED"/>
    <property type="match status" value="1"/>
</dbReference>
<dbReference type="Pfam" id="PF04082">
    <property type="entry name" value="Fungal_trans"/>
    <property type="match status" value="1"/>
</dbReference>
<dbReference type="PANTHER" id="PTHR31668:SF4">
    <property type="entry name" value="TRANSCRIPTIONAL ACTIVATOR PROTEIN DAL81"/>
    <property type="match status" value="1"/>
</dbReference>
<evidence type="ECO:0000259" key="5">
    <source>
        <dbReference type="PROSITE" id="PS00463"/>
    </source>
</evidence>
<feature type="transmembrane region" description="Helical" evidence="4">
    <location>
        <begin position="527"/>
        <end position="550"/>
    </location>
</feature>
<dbReference type="GO" id="GO:0005634">
    <property type="term" value="C:nucleus"/>
    <property type="evidence" value="ECO:0007669"/>
    <property type="project" value="TreeGrafter"/>
</dbReference>
<reference evidence="6 7" key="2">
    <citation type="journal article" date="2014" name="J. Gen. Appl. Microbiol.">
        <title>The early diverging ascomycetous budding yeast Saitoella complicata has three histone deacetylases belonging to the Clr6, Hos2, and Rpd3 lineages.</title>
        <authorList>
            <person name="Nishida H."/>
            <person name="Matsumoto T."/>
            <person name="Kondo S."/>
            <person name="Hamamoto M."/>
            <person name="Yoshikawa H."/>
        </authorList>
    </citation>
    <scope>NUCLEOTIDE SEQUENCE [LARGE SCALE GENOMIC DNA]</scope>
    <source>
        <strain evidence="6 7">NRRL Y-17804</strain>
    </source>
</reference>
<dbReference type="GO" id="GO:0006351">
    <property type="term" value="P:DNA-templated transcription"/>
    <property type="evidence" value="ECO:0007669"/>
    <property type="project" value="InterPro"/>
</dbReference>
<evidence type="ECO:0000256" key="1">
    <source>
        <dbReference type="ARBA" id="ARBA00022723"/>
    </source>
</evidence>
<comment type="caution">
    <text evidence="6">The sequence shown here is derived from an EMBL/GenBank/DDBJ whole genome shotgun (WGS) entry which is preliminary data.</text>
</comment>
<dbReference type="STRING" id="698492.A0A0E9NBC4"/>
<dbReference type="Proteomes" id="UP000033140">
    <property type="component" value="Unassembled WGS sequence"/>
</dbReference>
<dbReference type="RefSeq" id="XP_019026904.1">
    <property type="nucleotide sequence ID" value="XM_019168266.1"/>
</dbReference>
<feature type="region of interest" description="Disordered" evidence="3">
    <location>
        <begin position="1"/>
        <end position="21"/>
    </location>
</feature>
<keyword evidence="4" id="KW-0472">Membrane</keyword>
<evidence type="ECO:0000256" key="2">
    <source>
        <dbReference type="ARBA" id="ARBA00023242"/>
    </source>
</evidence>
<evidence type="ECO:0000313" key="6">
    <source>
        <dbReference type="EMBL" id="GAO46705.1"/>
    </source>
</evidence>
<name>A0A0E9NBC4_SAICN</name>
<keyword evidence="7" id="KW-1185">Reference proteome</keyword>
<dbReference type="GO" id="GO:0008270">
    <property type="term" value="F:zinc ion binding"/>
    <property type="evidence" value="ECO:0007669"/>
    <property type="project" value="InterPro"/>
</dbReference>
<dbReference type="AlphaFoldDB" id="A0A0E9NBC4"/>
<feature type="region of interest" description="Disordered" evidence="3">
    <location>
        <begin position="56"/>
        <end position="82"/>
    </location>
</feature>
<organism evidence="6 7">
    <name type="scientific">Saitoella complicata (strain BCRC 22490 / CBS 7301 / JCM 7358 / NBRC 10748 / NRRL Y-17804)</name>
    <dbReference type="NCBI Taxonomy" id="698492"/>
    <lineage>
        <taxon>Eukaryota</taxon>
        <taxon>Fungi</taxon>
        <taxon>Dikarya</taxon>
        <taxon>Ascomycota</taxon>
        <taxon>Taphrinomycotina</taxon>
        <taxon>Taphrinomycotina incertae sedis</taxon>
        <taxon>Saitoella</taxon>
    </lineage>
</organism>
<evidence type="ECO:0000313" key="7">
    <source>
        <dbReference type="Proteomes" id="UP000033140"/>
    </source>
</evidence>
<dbReference type="OMA" id="YPLTFHM"/>
<dbReference type="CDD" id="cd12148">
    <property type="entry name" value="fungal_TF_MHR"/>
    <property type="match status" value="1"/>
</dbReference>
<dbReference type="OrthoDB" id="2264294at2759"/>
<protein>
    <recommendedName>
        <fullName evidence="5">Zn(2)-C6 fungal-type domain-containing protein</fullName>
    </recommendedName>
</protein>
<keyword evidence="1" id="KW-0479">Metal-binding</keyword>
<dbReference type="PROSITE" id="PS00463">
    <property type="entry name" value="ZN2_CY6_FUNGAL_1"/>
    <property type="match status" value="1"/>
</dbReference>
<dbReference type="InterPro" id="IPR007219">
    <property type="entry name" value="XnlR_reg_dom"/>
</dbReference>